<name>A0AAE5X9X0_9BACT</name>
<reference evidence="2 3" key="1">
    <citation type="submission" date="2018-01" db="EMBL/GenBank/DDBJ databases">
        <title>The whole genome sequencing and assembly of Fervidobacterium changbaicum CBS-1 strain.</title>
        <authorList>
            <person name="Kim J.-Y."/>
            <person name="Park M.-K."/>
            <person name="Yi H."/>
            <person name="Bahn Y.-S."/>
            <person name="Kim J.F."/>
            <person name="Lee D.-W."/>
        </authorList>
    </citation>
    <scope>NUCLEOTIDE SEQUENCE [LARGE SCALE GENOMIC DNA]</scope>
    <source>
        <strain evidence="2 3">CBS-1</strain>
    </source>
</reference>
<dbReference type="InterPro" id="IPR005531">
    <property type="entry name" value="Asp23"/>
</dbReference>
<dbReference type="PANTHER" id="PTHR34297:SF2">
    <property type="entry name" value="ASP23_GLS24 FAMILY ENVELOPE STRESS RESPONSE PROTEIN"/>
    <property type="match status" value="1"/>
</dbReference>
<dbReference type="EMBL" id="CP026721">
    <property type="protein sequence ID" value="QAV32548.1"/>
    <property type="molecule type" value="Genomic_DNA"/>
</dbReference>
<sequence length="116" mass="13146">MEVSLMKFQGTCGEIEVTERALKKTVYYALTELSDRLNVSAKNWLQKVLSVFSSEESNIVIVESSDGLTLDLYVAIGYGINIPETFSMVREKIIESFKKHLALENVDVNMHVTELR</sequence>
<accession>A0AAE5X9X0</accession>
<dbReference type="PANTHER" id="PTHR34297">
    <property type="entry name" value="HYPOTHETICAL CYTOSOLIC PROTEIN-RELATED"/>
    <property type="match status" value="1"/>
</dbReference>
<proteinExistence type="inferred from homology"/>
<dbReference type="Pfam" id="PF03780">
    <property type="entry name" value="Asp23"/>
    <property type="match status" value="1"/>
</dbReference>
<gene>
    <name evidence="2" type="ORF">CBS1_01495</name>
</gene>
<protein>
    <submittedName>
        <fullName evidence="2">Asp23/Gls24 family envelope stress response protein</fullName>
    </submittedName>
</protein>
<keyword evidence="3" id="KW-1185">Reference proteome</keyword>
<dbReference type="AlphaFoldDB" id="A0AAE5X9X0"/>
<organism evidence="2 3">
    <name type="scientific">Fervidobacterium changbaicum</name>
    <dbReference type="NCBI Taxonomy" id="310769"/>
    <lineage>
        <taxon>Bacteria</taxon>
        <taxon>Thermotogati</taxon>
        <taxon>Thermotogota</taxon>
        <taxon>Thermotogae</taxon>
        <taxon>Thermotogales</taxon>
        <taxon>Fervidobacteriaceae</taxon>
        <taxon>Fervidobacterium</taxon>
    </lineage>
</organism>
<evidence type="ECO:0000313" key="2">
    <source>
        <dbReference type="EMBL" id="QAV32548.1"/>
    </source>
</evidence>
<evidence type="ECO:0000313" key="3">
    <source>
        <dbReference type="Proteomes" id="UP000288947"/>
    </source>
</evidence>
<comment type="similarity">
    <text evidence="1">Belongs to the asp23 family.</text>
</comment>
<evidence type="ECO:0000256" key="1">
    <source>
        <dbReference type="ARBA" id="ARBA00005721"/>
    </source>
</evidence>
<dbReference type="Proteomes" id="UP000288947">
    <property type="component" value="Chromosome"/>
</dbReference>